<sequence>MAKFERISEEDIPEEIARIERIEQLAKWLDDAYRIPGTNFRVGWDTIIGLVPGIGDAATTLMSAWMINEARRLGVSRWTLLRMVSNVGIDAIVGIVPFVGDLFDVAFKSNRKNMNLLRKSLAKRPSRQVQPNGVEVEVLKPASRSKVSM</sequence>
<dbReference type="AlphaFoldDB" id="A0A518CT52"/>
<accession>A0A518CT52</accession>
<evidence type="ECO:0000313" key="2">
    <source>
        <dbReference type="Proteomes" id="UP000317178"/>
    </source>
</evidence>
<dbReference type="Pfam" id="PF13430">
    <property type="entry name" value="DUF4112"/>
    <property type="match status" value="1"/>
</dbReference>
<protein>
    <recommendedName>
        <fullName evidence="3">DUF4112 domain-containing protein</fullName>
    </recommendedName>
</protein>
<evidence type="ECO:0008006" key="3">
    <source>
        <dbReference type="Google" id="ProtNLM"/>
    </source>
</evidence>
<gene>
    <name evidence="1" type="ORF">Pla110_41630</name>
</gene>
<dbReference type="PANTHER" id="PTHR35519">
    <property type="entry name" value="MEMBRANE PROTEINS"/>
    <property type="match status" value="1"/>
</dbReference>
<dbReference type="Proteomes" id="UP000317178">
    <property type="component" value="Chromosome"/>
</dbReference>
<dbReference type="KEGG" id="plon:Pla110_41630"/>
<proteinExistence type="predicted"/>
<dbReference type="PANTHER" id="PTHR35519:SF2">
    <property type="entry name" value="PH DOMAIN PROTEIN"/>
    <property type="match status" value="1"/>
</dbReference>
<dbReference type="EMBL" id="CP036281">
    <property type="protein sequence ID" value="QDU82408.1"/>
    <property type="molecule type" value="Genomic_DNA"/>
</dbReference>
<dbReference type="RefSeq" id="WP_231742657.1">
    <property type="nucleotide sequence ID" value="NZ_CP036281.1"/>
</dbReference>
<dbReference type="InterPro" id="IPR025187">
    <property type="entry name" value="DUF4112"/>
</dbReference>
<evidence type="ECO:0000313" key="1">
    <source>
        <dbReference type="EMBL" id="QDU82408.1"/>
    </source>
</evidence>
<reference evidence="1 2" key="1">
    <citation type="submission" date="2019-02" db="EMBL/GenBank/DDBJ databases">
        <title>Deep-cultivation of Planctomycetes and their phenomic and genomic characterization uncovers novel biology.</title>
        <authorList>
            <person name="Wiegand S."/>
            <person name="Jogler M."/>
            <person name="Boedeker C."/>
            <person name="Pinto D."/>
            <person name="Vollmers J."/>
            <person name="Rivas-Marin E."/>
            <person name="Kohn T."/>
            <person name="Peeters S.H."/>
            <person name="Heuer A."/>
            <person name="Rast P."/>
            <person name="Oberbeckmann S."/>
            <person name="Bunk B."/>
            <person name="Jeske O."/>
            <person name="Meyerdierks A."/>
            <person name="Storesund J.E."/>
            <person name="Kallscheuer N."/>
            <person name="Luecker S."/>
            <person name="Lage O.M."/>
            <person name="Pohl T."/>
            <person name="Merkel B.J."/>
            <person name="Hornburger P."/>
            <person name="Mueller R.-W."/>
            <person name="Bruemmer F."/>
            <person name="Labrenz M."/>
            <person name="Spormann A.M."/>
            <person name="Op den Camp H."/>
            <person name="Overmann J."/>
            <person name="Amann R."/>
            <person name="Jetten M.S.M."/>
            <person name="Mascher T."/>
            <person name="Medema M.H."/>
            <person name="Devos D.P."/>
            <person name="Kaster A.-K."/>
            <person name="Ovreas L."/>
            <person name="Rohde M."/>
            <person name="Galperin M.Y."/>
            <person name="Jogler C."/>
        </authorList>
    </citation>
    <scope>NUCLEOTIDE SEQUENCE [LARGE SCALE GENOMIC DNA]</scope>
    <source>
        <strain evidence="1 2">Pla110</strain>
    </source>
</reference>
<keyword evidence="2" id="KW-1185">Reference proteome</keyword>
<name>A0A518CT52_9PLAN</name>
<organism evidence="1 2">
    <name type="scientific">Polystyrenella longa</name>
    <dbReference type="NCBI Taxonomy" id="2528007"/>
    <lineage>
        <taxon>Bacteria</taxon>
        <taxon>Pseudomonadati</taxon>
        <taxon>Planctomycetota</taxon>
        <taxon>Planctomycetia</taxon>
        <taxon>Planctomycetales</taxon>
        <taxon>Planctomycetaceae</taxon>
        <taxon>Polystyrenella</taxon>
    </lineage>
</organism>